<dbReference type="PANTHER" id="PTHR13370">
    <property type="entry name" value="RNA METHYLASE-RELATED"/>
    <property type="match status" value="1"/>
</dbReference>
<dbReference type="AlphaFoldDB" id="A0A1Q9AV88"/>
<dbReference type="InterPro" id="IPR002941">
    <property type="entry name" value="DNA_methylase_N4/N6"/>
</dbReference>
<evidence type="ECO:0000256" key="5">
    <source>
        <dbReference type="RuleBase" id="RU362026"/>
    </source>
</evidence>
<dbReference type="InterPro" id="IPR001091">
    <property type="entry name" value="RM_Methyltransferase"/>
</dbReference>
<feature type="domain" description="DNA methylase N-4/N-6" evidence="6">
    <location>
        <begin position="46"/>
        <end position="244"/>
    </location>
</feature>
<dbReference type="PANTHER" id="PTHR13370:SF3">
    <property type="entry name" value="TRNA (GUANINE(10)-N2)-METHYLTRANSFERASE HOMOLOG"/>
    <property type="match status" value="1"/>
</dbReference>
<name>A0A1Q9AV88_9HYPH</name>
<evidence type="ECO:0000256" key="3">
    <source>
        <dbReference type="ARBA" id="ARBA00022679"/>
    </source>
</evidence>
<evidence type="ECO:0000256" key="2">
    <source>
        <dbReference type="ARBA" id="ARBA00022603"/>
    </source>
</evidence>
<evidence type="ECO:0000313" key="7">
    <source>
        <dbReference type="EMBL" id="OLP59349.1"/>
    </source>
</evidence>
<dbReference type="GO" id="GO:0005737">
    <property type="term" value="C:cytoplasm"/>
    <property type="evidence" value="ECO:0007669"/>
    <property type="project" value="TreeGrafter"/>
</dbReference>
<gene>
    <name evidence="7" type="ORF">BJF93_11460</name>
</gene>
<dbReference type="PROSITE" id="PS00092">
    <property type="entry name" value="N6_MTASE"/>
    <property type="match status" value="1"/>
</dbReference>
<dbReference type="GO" id="GO:0032259">
    <property type="term" value="P:methylation"/>
    <property type="evidence" value="ECO:0007669"/>
    <property type="project" value="UniProtKB-KW"/>
</dbReference>
<evidence type="ECO:0000313" key="8">
    <source>
        <dbReference type="Proteomes" id="UP000186364"/>
    </source>
</evidence>
<comment type="catalytic activity">
    <reaction evidence="4">
        <text>a 2'-deoxyadenosine in DNA + S-adenosyl-L-methionine = an N(6)-methyl-2'-deoxyadenosine in DNA + S-adenosyl-L-homocysteine + H(+)</text>
        <dbReference type="Rhea" id="RHEA:15197"/>
        <dbReference type="Rhea" id="RHEA-COMP:12418"/>
        <dbReference type="Rhea" id="RHEA-COMP:12419"/>
        <dbReference type="ChEBI" id="CHEBI:15378"/>
        <dbReference type="ChEBI" id="CHEBI:57856"/>
        <dbReference type="ChEBI" id="CHEBI:59789"/>
        <dbReference type="ChEBI" id="CHEBI:90615"/>
        <dbReference type="ChEBI" id="CHEBI:90616"/>
        <dbReference type="EC" id="2.1.1.72"/>
    </reaction>
</comment>
<dbReference type="PRINTS" id="PR00508">
    <property type="entry name" value="S21N4MTFRASE"/>
</dbReference>
<organism evidence="7 8">
    <name type="scientific">Xaviernesmea oryzae</name>
    <dbReference type="NCBI Taxonomy" id="464029"/>
    <lineage>
        <taxon>Bacteria</taxon>
        <taxon>Pseudomonadati</taxon>
        <taxon>Pseudomonadota</taxon>
        <taxon>Alphaproteobacteria</taxon>
        <taxon>Hyphomicrobiales</taxon>
        <taxon>Rhizobiaceae</taxon>
        <taxon>Rhizobium/Agrobacterium group</taxon>
        <taxon>Xaviernesmea</taxon>
    </lineage>
</organism>
<comment type="similarity">
    <text evidence="1 5">Belongs to the N(4)/N(6)-methyltransferase family.</text>
</comment>
<evidence type="ECO:0000256" key="1">
    <source>
        <dbReference type="ARBA" id="ARBA00006594"/>
    </source>
</evidence>
<sequence>MNCFSLFNIVYCREITDFERIKFAYKPQLLLVDCLDRMQEIPDSSVDLVLTDPPYGTTACKWDAVIPSDEMWLQVKRVLKQNGAAVFTASQPFTSALVMSNPRQFKYEWIWEKSKATGFFKRKVAAASGAREHIGLLTGTDAIFSQHGSRCCLQQRFAQVEVRSDGERYPRSVQKFRTAEREGGFHKTQKPIALMEYLIRIYTNEGETVLDFTMGSGTTGVACANTGRRFIGIERDENYFQIAKDRIAAAQPATIAPVPDNDNIQSPFERLIRSILAA</sequence>
<dbReference type="InterPro" id="IPR029063">
    <property type="entry name" value="SAM-dependent_MTases_sf"/>
</dbReference>
<comment type="caution">
    <text evidence="7">The sequence shown here is derived from an EMBL/GenBank/DDBJ whole genome shotgun (WGS) entry which is preliminary data.</text>
</comment>
<keyword evidence="3" id="KW-0808">Transferase</keyword>
<evidence type="ECO:0000259" key="6">
    <source>
        <dbReference type="Pfam" id="PF01555"/>
    </source>
</evidence>
<dbReference type="Gene3D" id="3.40.50.150">
    <property type="entry name" value="Vaccinia Virus protein VP39"/>
    <property type="match status" value="1"/>
</dbReference>
<protein>
    <recommendedName>
        <fullName evidence="5">Methyltransferase</fullName>
        <ecNumber evidence="5">2.1.1.-</ecNumber>
    </recommendedName>
</protein>
<dbReference type="GO" id="GO:0008170">
    <property type="term" value="F:N-methyltransferase activity"/>
    <property type="evidence" value="ECO:0007669"/>
    <property type="project" value="InterPro"/>
</dbReference>
<evidence type="ECO:0000256" key="4">
    <source>
        <dbReference type="ARBA" id="ARBA00047942"/>
    </source>
</evidence>
<accession>A0A1Q9AV88</accession>
<dbReference type="InterPro" id="IPR002052">
    <property type="entry name" value="DNA_methylase_N6_adenine_CS"/>
</dbReference>
<keyword evidence="2" id="KW-0489">Methyltransferase</keyword>
<proteinExistence type="inferred from homology"/>
<dbReference type="GO" id="GO:0003677">
    <property type="term" value="F:DNA binding"/>
    <property type="evidence" value="ECO:0007669"/>
    <property type="project" value="InterPro"/>
</dbReference>
<dbReference type="EMBL" id="MKIP01000052">
    <property type="protein sequence ID" value="OLP59349.1"/>
    <property type="molecule type" value="Genomic_DNA"/>
</dbReference>
<dbReference type="SUPFAM" id="SSF53335">
    <property type="entry name" value="S-adenosyl-L-methionine-dependent methyltransferases"/>
    <property type="match status" value="1"/>
</dbReference>
<dbReference type="Pfam" id="PF01555">
    <property type="entry name" value="N6_N4_Mtase"/>
    <property type="match status" value="1"/>
</dbReference>
<dbReference type="GO" id="GO:0009007">
    <property type="term" value="F:site-specific DNA-methyltransferase (adenine-specific) activity"/>
    <property type="evidence" value="ECO:0007669"/>
    <property type="project" value="UniProtKB-EC"/>
</dbReference>
<keyword evidence="8" id="KW-1185">Reference proteome</keyword>
<reference evidence="7 8" key="1">
    <citation type="submission" date="2016-09" db="EMBL/GenBank/DDBJ databases">
        <title>Rhizobium sp. nov., a novel species isolated from the rice rhizosphere.</title>
        <authorList>
            <person name="Zhao J."/>
            <person name="Zhang X."/>
        </authorList>
    </citation>
    <scope>NUCLEOTIDE SEQUENCE [LARGE SCALE GENOMIC DNA]</scope>
    <source>
        <strain evidence="7 8">1.7048</strain>
    </source>
</reference>
<dbReference type="Proteomes" id="UP000186364">
    <property type="component" value="Unassembled WGS sequence"/>
</dbReference>
<dbReference type="EC" id="2.1.1.-" evidence="5"/>